<dbReference type="KEGG" id="cme:CYME_CMR233C"/>
<dbReference type="HOGENOM" id="CLU_633674_0_0_1"/>
<dbReference type="EMBL" id="AP006500">
    <property type="protein sequence ID" value="BAM82464.1"/>
    <property type="molecule type" value="Genomic_DNA"/>
</dbReference>
<reference evidence="2 3" key="2">
    <citation type="journal article" date="2007" name="BMC Biol.">
        <title>A 100%-complete sequence reveals unusually simple genomic features in the hot-spring red alga Cyanidioschyzon merolae.</title>
        <authorList>
            <person name="Nozaki H."/>
            <person name="Takano H."/>
            <person name="Misumi O."/>
            <person name="Terasawa K."/>
            <person name="Matsuzaki M."/>
            <person name="Maruyama S."/>
            <person name="Nishida K."/>
            <person name="Yagisawa F."/>
            <person name="Yoshida Y."/>
            <person name="Fujiwara T."/>
            <person name="Takio S."/>
            <person name="Tamura K."/>
            <person name="Chung S.J."/>
            <person name="Nakamura S."/>
            <person name="Kuroiwa H."/>
            <person name="Tanaka K."/>
            <person name="Sato N."/>
            <person name="Kuroiwa T."/>
        </authorList>
    </citation>
    <scope>NUCLEOTIDE SEQUENCE [LARGE SCALE GENOMIC DNA]</scope>
    <source>
        <strain evidence="2 3">10D</strain>
    </source>
</reference>
<dbReference type="AlphaFoldDB" id="M1VB55"/>
<dbReference type="Proteomes" id="UP000007014">
    <property type="component" value="Chromosome 18"/>
</dbReference>
<organism evidence="2 3">
    <name type="scientific">Cyanidioschyzon merolae (strain NIES-3377 / 10D)</name>
    <name type="common">Unicellular red alga</name>
    <dbReference type="NCBI Taxonomy" id="280699"/>
    <lineage>
        <taxon>Eukaryota</taxon>
        <taxon>Rhodophyta</taxon>
        <taxon>Bangiophyceae</taxon>
        <taxon>Cyanidiales</taxon>
        <taxon>Cyanidiaceae</taxon>
        <taxon>Cyanidioschyzon</taxon>
    </lineage>
</organism>
<evidence type="ECO:0000256" key="1">
    <source>
        <dbReference type="SAM" id="Phobius"/>
    </source>
</evidence>
<dbReference type="RefSeq" id="XP_005538500.1">
    <property type="nucleotide sequence ID" value="XM_005538443.1"/>
</dbReference>
<name>M1VB55_CYAM1</name>
<keyword evidence="3" id="KW-1185">Reference proteome</keyword>
<proteinExistence type="predicted"/>
<evidence type="ECO:0000313" key="3">
    <source>
        <dbReference type="Proteomes" id="UP000007014"/>
    </source>
</evidence>
<keyword evidence="1" id="KW-0812">Transmembrane</keyword>
<reference evidence="2 3" key="1">
    <citation type="journal article" date="2004" name="Nature">
        <title>Genome sequence of the ultrasmall unicellular red alga Cyanidioschyzon merolae 10D.</title>
        <authorList>
            <person name="Matsuzaki M."/>
            <person name="Misumi O."/>
            <person name="Shin-i T."/>
            <person name="Maruyama S."/>
            <person name="Takahara M."/>
            <person name="Miyagishima S."/>
            <person name="Mori T."/>
            <person name="Nishida K."/>
            <person name="Yagisawa F."/>
            <person name="Nishida K."/>
            <person name="Yoshida Y."/>
            <person name="Nishimura Y."/>
            <person name="Nakao S."/>
            <person name="Kobayashi T."/>
            <person name="Momoyama Y."/>
            <person name="Higashiyama T."/>
            <person name="Minoda A."/>
            <person name="Sano M."/>
            <person name="Nomoto H."/>
            <person name="Oishi K."/>
            <person name="Hayashi H."/>
            <person name="Ohta F."/>
            <person name="Nishizaka S."/>
            <person name="Haga S."/>
            <person name="Miura S."/>
            <person name="Morishita T."/>
            <person name="Kabeya Y."/>
            <person name="Terasawa K."/>
            <person name="Suzuki Y."/>
            <person name="Ishii Y."/>
            <person name="Asakawa S."/>
            <person name="Takano H."/>
            <person name="Ohta N."/>
            <person name="Kuroiwa H."/>
            <person name="Tanaka K."/>
            <person name="Shimizu N."/>
            <person name="Sugano S."/>
            <person name="Sato N."/>
            <person name="Nozaki H."/>
            <person name="Ogasawara N."/>
            <person name="Kohara Y."/>
            <person name="Kuroiwa T."/>
        </authorList>
    </citation>
    <scope>NUCLEOTIDE SEQUENCE [LARGE SCALE GENOMIC DNA]</scope>
    <source>
        <strain evidence="2 3">10D</strain>
    </source>
</reference>
<keyword evidence="1" id="KW-0472">Membrane</keyword>
<dbReference type="GeneID" id="16996762"/>
<sequence length="433" mass="48449">MAATTGSAASWRWLLRLGLVSLLVFQRWTALGLSRPFWEFSVYSEDGVTNQTVLKQRYDAINYSLQIWPQQYPGLRAQTVTCNFSFINESTQFLKDQATRETELFYVTQSFVSTQAGVRPFYASGSYQLASTQAVQEYLFKPVNSDSLQCWVYLRSANRFYLGTDGKPPPDEYDLPTVVLRAAAIVLGFTGLIRANAVNQPAFLVDDNNDEASTFFDIFLYGSPERGHDGFLPLVSLGAFVHHQDLVPRFVTSDELYFASTSVLSELPSLYAPSKYTPEQSIYFLRPSVSDHYSLKRTCSPVCAANDSAFFVETADPADALLYPTLAPGIAIHSLGNRTLQMLLCTNDGCDLGESNGWPLYGIVLFVIATLTASVLLAWLLVQLIRCWALRWEKKADVMIDEMMTPADLAEAEAEVAFEFGVDDLNQEYKSRH</sequence>
<gene>
    <name evidence="2" type="ORF">CYME_CMR233C</name>
</gene>
<keyword evidence="1" id="KW-1133">Transmembrane helix</keyword>
<evidence type="ECO:0000313" key="2">
    <source>
        <dbReference type="EMBL" id="BAM82464.1"/>
    </source>
</evidence>
<protein>
    <submittedName>
        <fullName evidence="2">Uncharacterized protein</fullName>
    </submittedName>
</protein>
<dbReference type="OrthoDB" id="10608843at2759"/>
<accession>M1VB55</accession>
<feature type="transmembrane region" description="Helical" evidence="1">
    <location>
        <begin position="358"/>
        <end position="382"/>
    </location>
</feature>
<dbReference type="Gramene" id="CMR233CT">
    <property type="protein sequence ID" value="CMR233CT"/>
    <property type="gene ID" value="CMR233C"/>
</dbReference>